<reference evidence="1 2" key="1">
    <citation type="journal article" date="2005" name="Proc. Natl. Acad. Sci. U.S.A.">
        <title>The complete genomes and proteomes of 27 Staphylococcus aureus bacteriophages.</title>
        <authorList>
            <person name="Kwan T."/>
            <person name="Liu J."/>
            <person name="Dubow M."/>
            <person name="Gros P."/>
            <person name="Pelletier J."/>
        </authorList>
    </citation>
    <scope>NUCLEOTIDE SEQUENCE</scope>
</reference>
<dbReference type="Proteomes" id="UP000000973">
    <property type="component" value="Segment"/>
</dbReference>
<proteinExistence type="predicted"/>
<dbReference type="RefSeq" id="YP_240839.1">
    <property type="nucleotide sequence ID" value="NC_007065.1"/>
</dbReference>
<dbReference type="KEGG" id="vg:5133906"/>
<name>Q4ZA87_9CAUD</name>
<dbReference type="GeneID" id="5133906"/>
<keyword evidence="2" id="KW-1185">Reference proteome</keyword>
<protein>
    <submittedName>
        <fullName evidence="1">ORF135</fullName>
    </submittedName>
</protein>
<dbReference type="EMBL" id="AY954968">
    <property type="protein sequence ID" value="AAX92076.1"/>
    <property type="molecule type" value="Genomic_DNA"/>
</dbReference>
<organism evidence="1 2">
    <name type="scientific">Staphylococcus phage X2</name>
    <dbReference type="NCBI Taxonomy" id="2908152"/>
    <lineage>
        <taxon>Viruses</taxon>
        <taxon>Duplodnaviria</taxon>
        <taxon>Heunggongvirae</taxon>
        <taxon>Uroviricota</taxon>
        <taxon>Caudoviricetes</taxon>
        <taxon>Azeredovirinae</taxon>
        <taxon>Phietavirus</taxon>
        <taxon>Phietavirus X2</taxon>
    </lineage>
</organism>
<accession>Q4ZA87</accession>
<evidence type="ECO:0000313" key="2">
    <source>
        <dbReference type="Proteomes" id="UP000000973"/>
    </source>
</evidence>
<sequence>MQPECRIYQVALKVMRGIYLCSLKMKQISCLTLLPRILKEFTQDLL</sequence>
<evidence type="ECO:0000313" key="1">
    <source>
        <dbReference type="EMBL" id="AAX92076.1"/>
    </source>
</evidence>